<feature type="domain" description="Saccharopine dehydrogenase NADP binding" evidence="1">
    <location>
        <begin position="3"/>
        <end position="123"/>
    </location>
</feature>
<dbReference type="Pfam" id="PF03435">
    <property type="entry name" value="Sacchrp_dh_NADP"/>
    <property type="match status" value="1"/>
</dbReference>
<reference evidence="2 3" key="1">
    <citation type="submission" date="2016-10" db="EMBL/GenBank/DDBJ databases">
        <authorList>
            <person name="de Groot N.N."/>
        </authorList>
    </citation>
    <scope>NUCLEOTIDE SEQUENCE [LARGE SCALE GENOMIC DNA]</scope>
    <source>
        <strain evidence="2 3">DSM 43794</strain>
    </source>
</reference>
<accession>A0A1H1D830</accession>
<dbReference type="Proteomes" id="UP000217103">
    <property type="component" value="Unassembled WGS sequence"/>
</dbReference>
<dbReference type="Gene3D" id="3.40.50.720">
    <property type="entry name" value="NAD(P)-binding Rossmann-like Domain"/>
    <property type="match status" value="1"/>
</dbReference>
<name>A0A1H1D830_9ACTN</name>
<dbReference type="OrthoDB" id="4369409at2"/>
<sequence>MKIAVYGATGYTAGLVIEELVRRGAEHVPVGRDLSGLRPAFRETAADLRTASLDDPARLAAAFHGCDAVINCVAPFVLHGEPVVRAALAAGVHYVDVTGEQYFIKRVFDVFGEDARRAGVTVMPAATDDGFCGDLLASAVAEQALGGADPAGRTGVIEELTMAHRLVSGGPSRGTMRSALANRDMFASGGLGYADGRWRTGGPARRTHVAFPGDEKPSPVVKFGAPEVIMIPRHVPVRHVEGVTDAALIAALASVTPELVENTPPGPDEERRRAARFTLLAEAVTGDGRRTRGVLEGSDMYGTTAVTAVEAVHRILADTPAAGVRTPGECFPAAAVLDSLAPHGVRWAVE</sequence>
<evidence type="ECO:0000313" key="3">
    <source>
        <dbReference type="Proteomes" id="UP000217103"/>
    </source>
</evidence>
<keyword evidence="3" id="KW-1185">Reference proteome</keyword>
<dbReference type="STRING" id="35622.SAMN04489764_1868"/>
<protein>
    <submittedName>
        <fullName evidence="2">Uncharacterized conserved protein</fullName>
    </submittedName>
</protein>
<organism evidence="2 3">
    <name type="scientific">Thermostaphylospora chromogena</name>
    <dbReference type="NCBI Taxonomy" id="35622"/>
    <lineage>
        <taxon>Bacteria</taxon>
        <taxon>Bacillati</taxon>
        <taxon>Actinomycetota</taxon>
        <taxon>Actinomycetes</taxon>
        <taxon>Streptosporangiales</taxon>
        <taxon>Thermomonosporaceae</taxon>
        <taxon>Thermostaphylospora</taxon>
    </lineage>
</organism>
<dbReference type="InterPro" id="IPR036291">
    <property type="entry name" value="NAD(P)-bd_dom_sf"/>
</dbReference>
<evidence type="ECO:0000259" key="1">
    <source>
        <dbReference type="Pfam" id="PF03435"/>
    </source>
</evidence>
<dbReference type="PANTHER" id="PTHR43781:SF1">
    <property type="entry name" value="SACCHAROPINE DEHYDROGENASE"/>
    <property type="match status" value="1"/>
</dbReference>
<dbReference type="EMBL" id="FNKK01000002">
    <property type="protein sequence ID" value="SDQ72604.1"/>
    <property type="molecule type" value="Genomic_DNA"/>
</dbReference>
<dbReference type="RefSeq" id="WP_093258669.1">
    <property type="nucleotide sequence ID" value="NZ_FNKK01000002.1"/>
</dbReference>
<dbReference type="AlphaFoldDB" id="A0A1H1D830"/>
<gene>
    <name evidence="2" type="ORF">SAMN04489764_1868</name>
</gene>
<dbReference type="InterPro" id="IPR005097">
    <property type="entry name" value="Sacchrp_dh_NADP-bd"/>
</dbReference>
<dbReference type="PANTHER" id="PTHR43781">
    <property type="entry name" value="SACCHAROPINE DEHYDROGENASE"/>
    <property type="match status" value="1"/>
</dbReference>
<evidence type="ECO:0000313" key="2">
    <source>
        <dbReference type="EMBL" id="SDQ72604.1"/>
    </source>
</evidence>
<proteinExistence type="predicted"/>
<dbReference type="SUPFAM" id="SSF51735">
    <property type="entry name" value="NAD(P)-binding Rossmann-fold domains"/>
    <property type="match status" value="1"/>
</dbReference>